<dbReference type="GO" id="GO:0032259">
    <property type="term" value="P:methylation"/>
    <property type="evidence" value="ECO:0007669"/>
    <property type="project" value="UniProtKB-KW"/>
</dbReference>
<dbReference type="RefSeq" id="WP_140621579.1">
    <property type="nucleotide sequence ID" value="NZ_VFRQ01000005.1"/>
</dbReference>
<evidence type="ECO:0000256" key="5">
    <source>
        <dbReference type="ARBA" id="ARBA00022747"/>
    </source>
</evidence>
<dbReference type="InterPro" id="IPR050390">
    <property type="entry name" value="C5-Methyltransferase"/>
</dbReference>
<dbReference type="EC" id="2.1.1.37" evidence="1"/>
<reference evidence="8 9" key="1">
    <citation type="submission" date="2019-06" db="EMBL/GenBank/DDBJ databases">
        <title>A novel bacterium of genus Pontibacter, isolated from marine sediment.</title>
        <authorList>
            <person name="Huang H."/>
            <person name="Mo K."/>
            <person name="Hu Y."/>
        </authorList>
    </citation>
    <scope>NUCLEOTIDE SEQUENCE [LARGE SCALE GENOMIC DNA]</scope>
    <source>
        <strain evidence="8 9">HB172049</strain>
    </source>
</reference>
<dbReference type="GO" id="GO:0003886">
    <property type="term" value="F:DNA (cytosine-5-)-methyltransferase activity"/>
    <property type="evidence" value="ECO:0007669"/>
    <property type="project" value="UniProtKB-EC"/>
</dbReference>
<evidence type="ECO:0000313" key="8">
    <source>
        <dbReference type="EMBL" id="TPE43956.1"/>
    </source>
</evidence>
<proteinExistence type="inferred from homology"/>
<keyword evidence="3 7" id="KW-0808">Transferase</keyword>
<protein>
    <recommendedName>
        <fullName evidence="1">DNA (cytosine-5-)-methyltransferase</fullName>
        <ecNumber evidence="1">2.1.1.37</ecNumber>
    </recommendedName>
</protein>
<evidence type="ECO:0000256" key="2">
    <source>
        <dbReference type="ARBA" id="ARBA00022603"/>
    </source>
</evidence>
<evidence type="ECO:0000256" key="6">
    <source>
        <dbReference type="ARBA" id="ARBA00047422"/>
    </source>
</evidence>
<dbReference type="Gene3D" id="3.90.120.10">
    <property type="entry name" value="DNA Methylase, subunit A, domain 2"/>
    <property type="match status" value="1"/>
</dbReference>
<accession>A0A501WEH3</accession>
<sequence length="534" mass="59221">MITLTDMFCGCGGSSEGAASVNGVQVKLALNHWRLAVESHNTNHPDTDHDCADISETHPARYGRTDGLIASPECTNHSLAKGQRRKNLNQGDFFQQKMIDPGAVRSRATMWDVVRFAEVHRYEFIITENVVDVRDWELWTPWLKAMHALGYNHKCVYLNAMFAHGEGITGYAPQSRDRIYIVFWKKGNPAPDLDIRPKAPCSQCGITEAVQCFKPGASKKARYKLQYIYRCWQCASEVTPFYFGAINALDLTLPMVRIKDREEHGLRPLKAKTIARIEYGIKKYGLKPLLLDQRNASGGIAARIRSAADDVLNTQSTGFSSYMFSPFHFDITQANSKGDKTRGLLDVIHTQMTKAQTALVAPPGFMPVLHGTSKVQSFADPLGCVTAGGINHSVLLSPAAVLTMRGARTLEDLSKPLPTQVAAGIQNWLVSSQPFITSNYSSNQASLATDALPTMVCKDMHALVETHGQVNVEDCYFRMLQPTETAKAQGFPDHYVILGNKEQRQKQIGNANPPPTMELLVQRCKASLEKHAWV</sequence>
<dbReference type="PROSITE" id="PS51679">
    <property type="entry name" value="SAM_MT_C5"/>
    <property type="match status" value="1"/>
</dbReference>
<organism evidence="8 9">
    <name type="scientific">Pontibacter mangrovi</name>
    <dbReference type="NCBI Taxonomy" id="2589816"/>
    <lineage>
        <taxon>Bacteria</taxon>
        <taxon>Pseudomonadati</taxon>
        <taxon>Bacteroidota</taxon>
        <taxon>Cytophagia</taxon>
        <taxon>Cytophagales</taxon>
        <taxon>Hymenobacteraceae</taxon>
        <taxon>Pontibacter</taxon>
    </lineage>
</organism>
<dbReference type="Gene3D" id="3.40.50.150">
    <property type="entry name" value="Vaccinia Virus protein VP39"/>
    <property type="match status" value="1"/>
</dbReference>
<feature type="active site" evidence="7">
    <location>
        <position position="74"/>
    </location>
</feature>
<keyword evidence="4 7" id="KW-0949">S-adenosyl-L-methionine</keyword>
<comment type="caution">
    <text evidence="8">The sequence shown here is derived from an EMBL/GenBank/DDBJ whole genome shotgun (WGS) entry which is preliminary data.</text>
</comment>
<keyword evidence="5" id="KW-0680">Restriction system</keyword>
<dbReference type="OrthoDB" id="32195at2"/>
<dbReference type="AlphaFoldDB" id="A0A501WEH3"/>
<dbReference type="InterPro" id="IPR001525">
    <property type="entry name" value="C5_MeTfrase"/>
</dbReference>
<keyword evidence="9" id="KW-1185">Reference proteome</keyword>
<dbReference type="GO" id="GO:0003677">
    <property type="term" value="F:DNA binding"/>
    <property type="evidence" value="ECO:0007669"/>
    <property type="project" value="TreeGrafter"/>
</dbReference>
<dbReference type="PANTHER" id="PTHR10629">
    <property type="entry name" value="CYTOSINE-SPECIFIC METHYLTRANSFERASE"/>
    <property type="match status" value="1"/>
</dbReference>
<evidence type="ECO:0000256" key="4">
    <source>
        <dbReference type="ARBA" id="ARBA00022691"/>
    </source>
</evidence>
<dbReference type="PANTHER" id="PTHR10629:SF54">
    <property type="entry name" value="DNA METHYLTRANSFERASE DIM-2"/>
    <property type="match status" value="1"/>
</dbReference>
<gene>
    <name evidence="8" type="ORF">FJM65_11060</name>
</gene>
<dbReference type="Pfam" id="PF00145">
    <property type="entry name" value="DNA_methylase"/>
    <property type="match status" value="2"/>
</dbReference>
<keyword evidence="2 7" id="KW-0489">Methyltransferase</keyword>
<dbReference type="GO" id="GO:0044027">
    <property type="term" value="P:negative regulation of gene expression via chromosomal CpG island methylation"/>
    <property type="evidence" value="ECO:0007669"/>
    <property type="project" value="TreeGrafter"/>
</dbReference>
<comment type="similarity">
    <text evidence="7">Belongs to the class I-like SAM-binding methyltransferase superfamily. C5-methyltransferase family.</text>
</comment>
<dbReference type="EMBL" id="VFRQ01000005">
    <property type="protein sequence ID" value="TPE43956.1"/>
    <property type="molecule type" value="Genomic_DNA"/>
</dbReference>
<dbReference type="Proteomes" id="UP000316727">
    <property type="component" value="Unassembled WGS sequence"/>
</dbReference>
<evidence type="ECO:0000256" key="1">
    <source>
        <dbReference type="ARBA" id="ARBA00011975"/>
    </source>
</evidence>
<dbReference type="PRINTS" id="PR00105">
    <property type="entry name" value="C5METTRFRASE"/>
</dbReference>
<evidence type="ECO:0000256" key="7">
    <source>
        <dbReference type="PROSITE-ProRule" id="PRU01016"/>
    </source>
</evidence>
<dbReference type="InterPro" id="IPR029063">
    <property type="entry name" value="SAM-dependent_MTases_sf"/>
</dbReference>
<comment type="catalytic activity">
    <reaction evidence="6">
        <text>a 2'-deoxycytidine in DNA + S-adenosyl-L-methionine = a 5-methyl-2'-deoxycytidine in DNA + S-adenosyl-L-homocysteine + H(+)</text>
        <dbReference type="Rhea" id="RHEA:13681"/>
        <dbReference type="Rhea" id="RHEA-COMP:11369"/>
        <dbReference type="Rhea" id="RHEA-COMP:11370"/>
        <dbReference type="ChEBI" id="CHEBI:15378"/>
        <dbReference type="ChEBI" id="CHEBI:57856"/>
        <dbReference type="ChEBI" id="CHEBI:59789"/>
        <dbReference type="ChEBI" id="CHEBI:85452"/>
        <dbReference type="ChEBI" id="CHEBI:85454"/>
        <dbReference type="EC" id="2.1.1.37"/>
    </reaction>
</comment>
<dbReference type="SUPFAM" id="SSF53335">
    <property type="entry name" value="S-adenosyl-L-methionine-dependent methyltransferases"/>
    <property type="match status" value="1"/>
</dbReference>
<name>A0A501WEH3_9BACT</name>
<dbReference type="GO" id="GO:0009307">
    <property type="term" value="P:DNA restriction-modification system"/>
    <property type="evidence" value="ECO:0007669"/>
    <property type="project" value="UniProtKB-KW"/>
</dbReference>
<evidence type="ECO:0000313" key="9">
    <source>
        <dbReference type="Proteomes" id="UP000316727"/>
    </source>
</evidence>
<evidence type="ECO:0000256" key="3">
    <source>
        <dbReference type="ARBA" id="ARBA00022679"/>
    </source>
</evidence>